<comment type="caution">
    <text evidence="2">The sequence shown here is derived from an EMBL/GenBank/DDBJ whole genome shotgun (WGS) entry which is preliminary data.</text>
</comment>
<reference evidence="2 3" key="1">
    <citation type="submission" date="2018-09" db="EMBL/GenBank/DDBJ databases">
        <title>Genomic investigation of the strawberry pathogen Phytophthora fragariae indicates pathogenicity is determined by transcriptional variation in three key races.</title>
        <authorList>
            <person name="Adams T.M."/>
            <person name="Armitage A.D."/>
            <person name="Sobczyk M.K."/>
            <person name="Bates H.J."/>
            <person name="Dunwell J.M."/>
            <person name="Nellist C.F."/>
            <person name="Harrison R.J."/>
        </authorList>
    </citation>
    <scope>NUCLEOTIDE SEQUENCE [LARGE SCALE GENOMIC DNA]</scope>
    <source>
        <strain evidence="2 3">SCRP245</strain>
    </source>
</reference>
<proteinExistence type="predicted"/>
<protein>
    <submittedName>
        <fullName evidence="2">Uncharacterized protein</fullName>
    </submittedName>
</protein>
<evidence type="ECO:0000256" key="1">
    <source>
        <dbReference type="SAM" id="MobiDB-lite"/>
    </source>
</evidence>
<dbReference type="AlphaFoldDB" id="A0A6A3M8N0"/>
<evidence type="ECO:0000313" key="2">
    <source>
        <dbReference type="EMBL" id="KAE9028439.1"/>
    </source>
</evidence>
<dbReference type="Proteomes" id="UP000460718">
    <property type="component" value="Unassembled WGS sequence"/>
</dbReference>
<name>A0A6A3M8N0_9STRA</name>
<feature type="region of interest" description="Disordered" evidence="1">
    <location>
        <begin position="1"/>
        <end position="35"/>
    </location>
</feature>
<accession>A0A6A3M8N0</accession>
<dbReference type="EMBL" id="QXFW01000044">
    <property type="protein sequence ID" value="KAE9028439.1"/>
    <property type="molecule type" value="Genomic_DNA"/>
</dbReference>
<feature type="compositionally biased region" description="Low complexity" evidence="1">
    <location>
        <begin position="17"/>
        <end position="35"/>
    </location>
</feature>
<organism evidence="2 3">
    <name type="scientific">Phytophthora fragariae</name>
    <dbReference type="NCBI Taxonomy" id="53985"/>
    <lineage>
        <taxon>Eukaryota</taxon>
        <taxon>Sar</taxon>
        <taxon>Stramenopiles</taxon>
        <taxon>Oomycota</taxon>
        <taxon>Peronosporomycetes</taxon>
        <taxon>Peronosporales</taxon>
        <taxon>Peronosporaceae</taxon>
        <taxon>Phytophthora</taxon>
    </lineage>
</organism>
<sequence>MADPELSALRRSERSVNSDANSSAASSRSKWGWRSSQAVPTANFYLYTMTLASVESSDEASGGSFARGRECVDAVESVAVVLDTSVFRVHVERKLVGDAELKKGSPMDVS</sequence>
<evidence type="ECO:0000313" key="3">
    <source>
        <dbReference type="Proteomes" id="UP000460718"/>
    </source>
</evidence>
<gene>
    <name evidence="2" type="ORF">PF011_g1556</name>
</gene>